<comment type="caution">
    <text evidence="1">The sequence shown here is derived from an EMBL/GenBank/DDBJ whole genome shotgun (WGS) entry which is preliminary data.</text>
</comment>
<accession>A0A2R6C5P2</accession>
<dbReference type="AlphaFoldDB" id="A0A2R6C5P2"/>
<reference evidence="1 2" key="1">
    <citation type="submission" date="2017-04" db="EMBL/GenBank/DDBJ databases">
        <title>Novel microbial lineages endemic to geothermal iron-oxide mats fill important gaps in the evolutionary history of Archaea.</title>
        <authorList>
            <person name="Jay Z.J."/>
            <person name="Beam J.P."/>
            <person name="Dlakic M."/>
            <person name="Rusch D.B."/>
            <person name="Kozubal M.A."/>
            <person name="Inskeep W.P."/>
        </authorList>
    </citation>
    <scope>NUCLEOTIDE SEQUENCE [LARGE SCALE GENOMIC DNA]</scope>
    <source>
        <strain evidence="1">BE_D</strain>
    </source>
</reference>
<name>A0A2R6C5P2_9ARCH</name>
<dbReference type="Proteomes" id="UP000242015">
    <property type="component" value="Unassembled WGS sequence"/>
</dbReference>
<evidence type="ECO:0000313" key="1">
    <source>
        <dbReference type="EMBL" id="PSO06164.1"/>
    </source>
</evidence>
<sequence>MGGTPTLDLWLSATGITTTVSAALRVYTPAWIRLIRTGAVLAGDAISRDFSREGYFTLAQC</sequence>
<organism evidence="1 2">
    <name type="scientific">Candidatus Marsarchaeota G2 archaeon BE_D</name>
    <dbReference type="NCBI Taxonomy" id="1978158"/>
    <lineage>
        <taxon>Archaea</taxon>
        <taxon>Candidatus Marsarchaeota</taxon>
        <taxon>Candidatus Marsarchaeota group 2</taxon>
    </lineage>
</organism>
<protein>
    <submittedName>
        <fullName evidence="1">Uncharacterized protein</fullName>
    </submittedName>
</protein>
<gene>
    <name evidence="1" type="ORF">B9Q04_17440</name>
</gene>
<dbReference type="EMBL" id="NEXF01000574">
    <property type="protein sequence ID" value="PSO06164.1"/>
    <property type="molecule type" value="Genomic_DNA"/>
</dbReference>
<proteinExistence type="predicted"/>
<evidence type="ECO:0000313" key="2">
    <source>
        <dbReference type="Proteomes" id="UP000242015"/>
    </source>
</evidence>